<sequence length="172" mass="18965">MKFKTIHNYKSAPPQEFTQFSDEWKYSENEGAPVLVGKKDDQALIQSYEDCALSKIFDKFLPEDFDEFAANFGKQIEVDVTAPAVPAEDARADLDFIAEVANGIDELREAYGISDDLPRAAVLEEAQKRAKEIIERDKQSNKVADGNVSAVSGDNNGVNPAIDKPVEPVQNA</sequence>
<feature type="region of interest" description="Disordered" evidence="1">
    <location>
        <begin position="136"/>
        <end position="172"/>
    </location>
</feature>
<protein>
    <submittedName>
        <fullName evidence="2">Uncharacterized protein</fullName>
    </submittedName>
</protein>
<proteinExistence type="predicted"/>
<accession>A0A8S5VEX9</accession>
<dbReference type="EMBL" id="BK016253">
    <property type="protein sequence ID" value="DAG05238.1"/>
    <property type="molecule type" value="Genomic_DNA"/>
</dbReference>
<organism evidence="2">
    <name type="scientific">Microviridae sp. ctMqy3</name>
    <dbReference type="NCBI Taxonomy" id="2824995"/>
    <lineage>
        <taxon>Viruses</taxon>
        <taxon>Monodnaviria</taxon>
        <taxon>Sangervirae</taxon>
        <taxon>Phixviricota</taxon>
        <taxon>Malgrandaviricetes</taxon>
        <taxon>Petitvirales</taxon>
        <taxon>Microviridae</taxon>
    </lineage>
</organism>
<reference evidence="2" key="1">
    <citation type="journal article" date="2021" name="Proc. Natl. Acad. Sci. U.S.A.">
        <title>A Catalog of Tens of Thousands of Viruses from Human Metagenomes Reveals Hidden Associations with Chronic Diseases.</title>
        <authorList>
            <person name="Tisza M.J."/>
            <person name="Buck C.B."/>
        </authorList>
    </citation>
    <scope>NUCLEOTIDE SEQUENCE</scope>
    <source>
        <strain evidence="2">CtMqy3</strain>
    </source>
</reference>
<evidence type="ECO:0000313" key="2">
    <source>
        <dbReference type="EMBL" id="DAG05238.1"/>
    </source>
</evidence>
<name>A0A8S5VEX9_9VIRU</name>
<feature type="compositionally biased region" description="Polar residues" evidence="1">
    <location>
        <begin position="149"/>
        <end position="158"/>
    </location>
</feature>
<evidence type="ECO:0000256" key="1">
    <source>
        <dbReference type="SAM" id="MobiDB-lite"/>
    </source>
</evidence>